<dbReference type="GO" id="GO:0004812">
    <property type="term" value="F:aminoacyl-tRNA ligase activity"/>
    <property type="evidence" value="ECO:0007669"/>
    <property type="project" value="UniProtKB-KW"/>
</dbReference>
<reference evidence="8" key="1">
    <citation type="submission" date="2017-09" db="EMBL/GenBank/DDBJ databases">
        <title>Depth-based differentiation of microbial function through sediment-hosted aquifers and enrichment of novel symbionts in the deep terrestrial subsurface.</title>
        <authorList>
            <person name="Probst A.J."/>
            <person name="Ladd B."/>
            <person name="Jarett J.K."/>
            <person name="Geller-Mcgrath D.E."/>
            <person name="Sieber C.M.K."/>
            <person name="Emerson J.B."/>
            <person name="Anantharaman K."/>
            <person name="Thomas B.C."/>
            <person name="Malmstrom R."/>
            <person name="Stieglmeier M."/>
            <person name="Klingl A."/>
            <person name="Woyke T."/>
            <person name="Ryan C.M."/>
            <person name="Banfield J.F."/>
        </authorList>
    </citation>
    <scope>NUCLEOTIDE SEQUENCE [LARGE SCALE GENOMIC DNA]</scope>
</reference>
<dbReference type="EMBL" id="PFGB01000077">
    <property type="protein sequence ID" value="PIW34719.1"/>
    <property type="molecule type" value="Genomic_DNA"/>
</dbReference>
<sequence>KEENFELIVQINGKVRDKISVSTGISQKEAENIAFTSEKVKMWLKEGKIRKVIFVPNKLINVVVN</sequence>
<name>A0A2M7H0U6_9BACT</name>
<dbReference type="SUPFAM" id="SSF47323">
    <property type="entry name" value="Anticodon-binding domain of a subclass of class I aminoacyl-tRNA synthetases"/>
    <property type="match status" value="1"/>
</dbReference>
<dbReference type="GO" id="GO:0005524">
    <property type="term" value="F:ATP binding"/>
    <property type="evidence" value="ECO:0007669"/>
    <property type="project" value="UniProtKB-KW"/>
</dbReference>
<dbReference type="Gene3D" id="3.10.20.590">
    <property type="match status" value="1"/>
</dbReference>
<evidence type="ECO:0000256" key="6">
    <source>
        <dbReference type="ARBA" id="ARBA00023146"/>
    </source>
</evidence>
<keyword evidence="2" id="KW-0436">Ligase</keyword>
<keyword evidence="1" id="KW-0963">Cytoplasm</keyword>
<evidence type="ECO:0000256" key="1">
    <source>
        <dbReference type="ARBA" id="ARBA00022490"/>
    </source>
</evidence>
<keyword evidence="5" id="KW-0648">Protein biosynthesis</keyword>
<dbReference type="FunFam" id="3.10.20.590:FF:000001">
    <property type="entry name" value="Leucine--tRNA ligase"/>
    <property type="match status" value="1"/>
</dbReference>
<evidence type="ECO:0000256" key="3">
    <source>
        <dbReference type="ARBA" id="ARBA00022741"/>
    </source>
</evidence>
<evidence type="ECO:0000256" key="2">
    <source>
        <dbReference type="ARBA" id="ARBA00022598"/>
    </source>
</evidence>
<evidence type="ECO:0000313" key="8">
    <source>
        <dbReference type="Proteomes" id="UP000230215"/>
    </source>
</evidence>
<protein>
    <recommendedName>
        <fullName evidence="9">Leucine--tRNA ligase</fullName>
    </recommendedName>
</protein>
<gene>
    <name evidence="7" type="ORF">COW25_02415</name>
</gene>
<dbReference type="AlphaFoldDB" id="A0A2M7H0U6"/>
<accession>A0A2M7H0U6</accession>
<evidence type="ECO:0000256" key="4">
    <source>
        <dbReference type="ARBA" id="ARBA00022840"/>
    </source>
</evidence>
<comment type="caution">
    <text evidence="7">The sequence shown here is derived from an EMBL/GenBank/DDBJ whole genome shotgun (WGS) entry which is preliminary data.</text>
</comment>
<proteinExistence type="predicted"/>
<feature type="non-terminal residue" evidence="7">
    <location>
        <position position="1"/>
    </location>
</feature>
<evidence type="ECO:0000256" key="5">
    <source>
        <dbReference type="ARBA" id="ARBA00022917"/>
    </source>
</evidence>
<dbReference type="GO" id="GO:0006418">
    <property type="term" value="P:tRNA aminoacylation for protein translation"/>
    <property type="evidence" value="ECO:0007669"/>
    <property type="project" value="InterPro"/>
</dbReference>
<keyword evidence="3" id="KW-0547">Nucleotide-binding</keyword>
<keyword evidence="6" id="KW-0030">Aminoacyl-tRNA synthetase</keyword>
<dbReference type="InterPro" id="IPR009080">
    <property type="entry name" value="tRNAsynth_Ia_anticodon-bd"/>
</dbReference>
<dbReference type="Proteomes" id="UP000230215">
    <property type="component" value="Unassembled WGS sequence"/>
</dbReference>
<evidence type="ECO:0000313" key="7">
    <source>
        <dbReference type="EMBL" id="PIW34719.1"/>
    </source>
</evidence>
<organism evidence="7 8">
    <name type="scientific">Candidatus Nealsonbacteria bacterium CG15_BIG_FIL_POST_REV_8_21_14_020_37_12</name>
    <dbReference type="NCBI Taxonomy" id="1974716"/>
    <lineage>
        <taxon>Bacteria</taxon>
        <taxon>Candidatus Nealsoniibacteriota</taxon>
    </lineage>
</organism>
<keyword evidence="4" id="KW-0067">ATP-binding</keyword>
<evidence type="ECO:0008006" key="9">
    <source>
        <dbReference type="Google" id="ProtNLM"/>
    </source>
</evidence>